<feature type="compositionally biased region" description="Polar residues" evidence="3">
    <location>
        <begin position="165"/>
        <end position="175"/>
    </location>
</feature>
<dbReference type="Gene3D" id="3.40.50.300">
    <property type="entry name" value="P-loop containing nucleotide triphosphate hydrolases"/>
    <property type="match status" value="3"/>
</dbReference>
<evidence type="ECO:0008006" key="9">
    <source>
        <dbReference type="Google" id="ProtNLM"/>
    </source>
</evidence>
<evidence type="ECO:0000256" key="1">
    <source>
        <dbReference type="ARBA" id="ARBA00008535"/>
    </source>
</evidence>
<organism evidence="7 8">
    <name type="scientific">Coilia grayii</name>
    <name type="common">Gray's grenadier anchovy</name>
    <dbReference type="NCBI Taxonomy" id="363190"/>
    <lineage>
        <taxon>Eukaryota</taxon>
        <taxon>Metazoa</taxon>
        <taxon>Chordata</taxon>
        <taxon>Craniata</taxon>
        <taxon>Vertebrata</taxon>
        <taxon>Euteleostomi</taxon>
        <taxon>Actinopterygii</taxon>
        <taxon>Neopterygii</taxon>
        <taxon>Teleostei</taxon>
        <taxon>Clupei</taxon>
        <taxon>Clupeiformes</taxon>
        <taxon>Clupeoidei</taxon>
        <taxon>Engraulidae</taxon>
        <taxon>Coilinae</taxon>
        <taxon>Coilia</taxon>
    </lineage>
</organism>
<comment type="caution">
    <text evidence="7">The sequence shown here is derived from an EMBL/GenBank/DDBJ whole genome shotgun (WGS) entry which is preliminary data.</text>
</comment>
<dbReference type="PANTHER" id="PTHR47308:SF1">
    <property type="entry name" value="NUCLEAR GTPASE SLIP-GC"/>
    <property type="match status" value="1"/>
</dbReference>
<comment type="similarity">
    <text evidence="1">Belongs to the TRAFAC class TrmE-Era-EngA-EngB-Septin-like GTPase superfamily. AIG1/Toc34/Toc159-like paraseptin GTPase family. IAN subfamily.</text>
</comment>
<dbReference type="InterPro" id="IPR056024">
    <property type="entry name" value="DUF7605"/>
</dbReference>
<dbReference type="Pfam" id="PF04548">
    <property type="entry name" value="AIG1"/>
    <property type="match status" value="1"/>
</dbReference>
<evidence type="ECO:0000259" key="4">
    <source>
        <dbReference type="Pfam" id="PF00350"/>
    </source>
</evidence>
<evidence type="ECO:0000313" key="7">
    <source>
        <dbReference type="EMBL" id="KAL2103969.1"/>
    </source>
</evidence>
<dbReference type="GO" id="GO:0000166">
    <property type="term" value="F:nucleotide binding"/>
    <property type="evidence" value="ECO:0007669"/>
    <property type="project" value="UniProtKB-KW"/>
</dbReference>
<evidence type="ECO:0000259" key="5">
    <source>
        <dbReference type="Pfam" id="PF04548"/>
    </source>
</evidence>
<evidence type="ECO:0000256" key="2">
    <source>
        <dbReference type="ARBA" id="ARBA00022741"/>
    </source>
</evidence>
<evidence type="ECO:0000259" key="6">
    <source>
        <dbReference type="Pfam" id="PF24564"/>
    </source>
</evidence>
<keyword evidence="8" id="KW-1185">Reference proteome</keyword>
<dbReference type="InterPro" id="IPR006703">
    <property type="entry name" value="G_AIG1"/>
</dbReference>
<proteinExistence type="inferred from homology"/>
<dbReference type="InterPro" id="IPR027417">
    <property type="entry name" value="P-loop_NTPase"/>
</dbReference>
<accession>A0ABD1KXU8</accession>
<dbReference type="InterPro" id="IPR045063">
    <property type="entry name" value="Dynamin_N"/>
</dbReference>
<dbReference type="Pfam" id="PF24564">
    <property type="entry name" value="DUF7605"/>
    <property type="match status" value="1"/>
</dbReference>
<feature type="domain" description="Dynamin N-terminal" evidence="4">
    <location>
        <begin position="231"/>
        <end position="444"/>
    </location>
</feature>
<feature type="domain" description="AIG1-type G" evidence="5">
    <location>
        <begin position="4"/>
        <end position="128"/>
    </location>
</feature>
<dbReference type="PANTHER" id="PTHR47308">
    <property type="entry name" value="NUCLEAR GTPASE SLIP-GC"/>
    <property type="match status" value="1"/>
</dbReference>
<feature type="compositionally biased region" description="Basic and acidic residues" evidence="3">
    <location>
        <begin position="141"/>
        <end position="153"/>
    </location>
</feature>
<sequence length="873" mass="99965">MQRELSARVTECVDLSAPGPHVFILVLQPENFSEEDRNKVKSILGMFSYEAIKYTIVLTTVRSARHVSESFTVKREDSFGLIIKECEMRHHMFDKIYRFDQNQVVKLFERVDSMMKRNGGRCLTCEKTETMPGTSLPLQKRGREEDLAEDEKMQKKRREALRPSQDPSVTHQLRNSVWKESKERIREHAQGVMVRVQNKLDQCDRSSATLIGYIRTSIQDLQKKPTQKIIIGVFGQTGCGKSSLLNAILGESELLPTGTLEACTSVIIQVEAKTESNYRATIDFISKEEWHKELKCLLRDLAEPEDKRNKDICKMAEDKIEALYGPGSSKSFKELISDRKIADLLRLGTKSFSHPQASALSKEIRPYVRHREADFGNLYWPIVKAVKIEVPKQKELPENIVLVDLPGTGDYNQTRDEMWKQMLRECTAVWIVSDINRAASEKAAWEILDRNMTDMVQGGECTSIAFICTKTDDLEERSYMSSEELTDEDLQVSNNSERERKCILHRNGMAKDRVKRKANEKYGDKPLVFTVSSREFWSEKKLEQKDTEIPALREALKTFNDSYTNKVASRYFSSAIGILHLIQAPTNIDRSKLHSELTKKLEDEWKNLRQNRLRPFYNQLEKSLSVGVRKAEEKCVEITSEQVKVPPGKNGRGYHQTLSALCRNKGYFRSKDGETRDLNRALAVVMQNSINKEFNNLFPNKGKTGQSVQEKIKEFSICSINVSEGYSKPDAMTHILNFLKAKEAKLKEKAHEDILKTKKDMYASIEDTVKEEMIPGYTEAEKQTGPGSMEEKIKVLKKHAESVKCTMFNKAKSKILNVFNQLMKQIEVDFKTTLQEAMAHALSESTFSMDVSSEIEKMEELSAQHKDSILSTE</sequence>
<protein>
    <recommendedName>
        <fullName evidence="9">Nuclear GTPase SLIP-GC</fullName>
    </recommendedName>
</protein>
<name>A0ABD1KXU8_9TELE</name>
<feature type="domain" description="DUF7605" evidence="6">
    <location>
        <begin position="654"/>
        <end position="801"/>
    </location>
</feature>
<keyword evidence="2" id="KW-0547">Nucleotide-binding</keyword>
<dbReference type="InterPro" id="IPR053082">
    <property type="entry name" value="Nuclear_GTPase_SLIP-GC"/>
</dbReference>
<evidence type="ECO:0000256" key="3">
    <source>
        <dbReference type="SAM" id="MobiDB-lite"/>
    </source>
</evidence>
<evidence type="ECO:0000313" key="8">
    <source>
        <dbReference type="Proteomes" id="UP001591681"/>
    </source>
</evidence>
<dbReference type="Pfam" id="PF00350">
    <property type="entry name" value="Dynamin_N"/>
    <property type="match status" value="1"/>
</dbReference>
<dbReference type="AlphaFoldDB" id="A0ABD1KXU8"/>
<dbReference type="Proteomes" id="UP001591681">
    <property type="component" value="Unassembled WGS sequence"/>
</dbReference>
<dbReference type="SUPFAM" id="SSF52540">
    <property type="entry name" value="P-loop containing nucleoside triphosphate hydrolases"/>
    <property type="match status" value="1"/>
</dbReference>
<reference evidence="7 8" key="1">
    <citation type="submission" date="2024-09" db="EMBL/GenBank/DDBJ databases">
        <title>A chromosome-level genome assembly of Gray's grenadier anchovy, Coilia grayii.</title>
        <authorList>
            <person name="Fu Z."/>
        </authorList>
    </citation>
    <scope>NUCLEOTIDE SEQUENCE [LARGE SCALE GENOMIC DNA]</scope>
    <source>
        <strain evidence="7">G4</strain>
        <tissue evidence="7">Muscle</tissue>
    </source>
</reference>
<feature type="region of interest" description="Disordered" evidence="3">
    <location>
        <begin position="126"/>
        <end position="176"/>
    </location>
</feature>
<gene>
    <name evidence="7" type="ORF">ACEWY4_000837</name>
</gene>
<dbReference type="EMBL" id="JBHFQA010000001">
    <property type="protein sequence ID" value="KAL2103969.1"/>
    <property type="molecule type" value="Genomic_DNA"/>
</dbReference>